<evidence type="ECO:0000256" key="11">
    <source>
        <dbReference type="ARBA" id="ARBA00023012"/>
    </source>
</evidence>
<accession>A0A6M1T7S2</accession>
<dbReference type="PRINTS" id="PR00344">
    <property type="entry name" value="BCTRLSENSOR"/>
</dbReference>
<keyword evidence="9" id="KW-0418">Kinase</keyword>
<keyword evidence="6" id="KW-0597">Phosphoprotein</keyword>
<evidence type="ECO:0000256" key="8">
    <source>
        <dbReference type="ARBA" id="ARBA00022741"/>
    </source>
</evidence>
<keyword evidence="11" id="KW-0902">Two-component regulatory system</keyword>
<dbReference type="SUPFAM" id="SSF47384">
    <property type="entry name" value="Homodimeric domain of signal transducing histidine kinase"/>
    <property type="match status" value="1"/>
</dbReference>
<feature type="domain" description="Histidine kinase" evidence="14">
    <location>
        <begin position="133"/>
        <end position="354"/>
    </location>
</feature>
<dbReference type="RefSeq" id="WP_165265684.1">
    <property type="nucleotide sequence ID" value="NZ_JAALLS010000002.1"/>
</dbReference>
<feature type="transmembrane region" description="Helical" evidence="13">
    <location>
        <begin position="12"/>
        <end position="36"/>
    </location>
</feature>
<dbReference type="InterPro" id="IPR003661">
    <property type="entry name" value="HisK_dim/P_dom"/>
</dbReference>
<dbReference type="PANTHER" id="PTHR45453:SF1">
    <property type="entry name" value="PHOSPHATE REGULON SENSOR PROTEIN PHOR"/>
    <property type="match status" value="1"/>
</dbReference>
<dbReference type="FunFam" id="3.30.565.10:FF:000023">
    <property type="entry name" value="PAS domain-containing sensor histidine kinase"/>
    <property type="match status" value="1"/>
</dbReference>
<keyword evidence="8" id="KW-0547">Nucleotide-binding</keyword>
<dbReference type="Pfam" id="PF00512">
    <property type="entry name" value="HisKA"/>
    <property type="match status" value="1"/>
</dbReference>
<dbReference type="GO" id="GO:0000155">
    <property type="term" value="F:phosphorelay sensor kinase activity"/>
    <property type="evidence" value="ECO:0007669"/>
    <property type="project" value="InterPro"/>
</dbReference>
<dbReference type="Pfam" id="PF02518">
    <property type="entry name" value="HATPase_c"/>
    <property type="match status" value="1"/>
</dbReference>
<dbReference type="Gene3D" id="1.10.287.130">
    <property type="match status" value="1"/>
</dbReference>
<dbReference type="PANTHER" id="PTHR45453">
    <property type="entry name" value="PHOSPHATE REGULON SENSOR PROTEIN PHOR"/>
    <property type="match status" value="1"/>
</dbReference>
<evidence type="ECO:0000256" key="9">
    <source>
        <dbReference type="ARBA" id="ARBA00022777"/>
    </source>
</evidence>
<protein>
    <recommendedName>
        <fullName evidence="4">histidine kinase</fullName>
        <ecNumber evidence="4">2.7.13.3</ecNumber>
    </recommendedName>
</protein>
<keyword evidence="7" id="KW-0808">Transferase</keyword>
<evidence type="ECO:0000313" key="15">
    <source>
        <dbReference type="EMBL" id="NGP87174.1"/>
    </source>
</evidence>
<reference evidence="15 16" key="1">
    <citation type="submission" date="2020-02" db="EMBL/GenBank/DDBJ databases">
        <title>Aliifodinibius halophilus 2W32, complete genome.</title>
        <authorList>
            <person name="Li Y."/>
            <person name="Wu S."/>
        </authorList>
    </citation>
    <scope>NUCLEOTIDE SEQUENCE [LARGE SCALE GENOMIC DNA]</scope>
    <source>
        <strain evidence="15 16">2W32</strain>
    </source>
</reference>
<dbReference type="GO" id="GO:0045121">
    <property type="term" value="C:membrane raft"/>
    <property type="evidence" value="ECO:0007669"/>
    <property type="project" value="UniProtKB-SubCell"/>
</dbReference>
<evidence type="ECO:0000256" key="7">
    <source>
        <dbReference type="ARBA" id="ARBA00022679"/>
    </source>
</evidence>
<dbReference type="EC" id="2.7.13.3" evidence="4"/>
<dbReference type="SMART" id="SM00387">
    <property type="entry name" value="HATPase_c"/>
    <property type="match status" value="1"/>
</dbReference>
<name>A0A6M1T7S2_9BACT</name>
<evidence type="ECO:0000256" key="1">
    <source>
        <dbReference type="ARBA" id="ARBA00000085"/>
    </source>
</evidence>
<dbReference type="FunFam" id="1.10.287.130:FF:000001">
    <property type="entry name" value="Two-component sensor histidine kinase"/>
    <property type="match status" value="1"/>
</dbReference>
<keyword evidence="12 13" id="KW-0472">Membrane</keyword>
<dbReference type="CDD" id="cd00082">
    <property type="entry name" value="HisKA"/>
    <property type="match status" value="1"/>
</dbReference>
<dbReference type="PROSITE" id="PS51257">
    <property type="entry name" value="PROKAR_LIPOPROTEIN"/>
    <property type="match status" value="1"/>
</dbReference>
<evidence type="ECO:0000256" key="10">
    <source>
        <dbReference type="ARBA" id="ARBA00022840"/>
    </source>
</evidence>
<dbReference type="PROSITE" id="PS50109">
    <property type="entry name" value="HIS_KIN"/>
    <property type="match status" value="1"/>
</dbReference>
<keyword evidence="5" id="KW-1003">Cell membrane</keyword>
<evidence type="ECO:0000313" key="16">
    <source>
        <dbReference type="Proteomes" id="UP000479132"/>
    </source>
</evidence>
<keyword evidence="16" id="KW-1185">Reference proteome</keyword>
<dbReference type="GO" id="GO:0005886">
    <property type="term" value="C:plasma membrane"/>
    <property type="evidence" value="ECO:0007669"/>
    <property type="project" value="UniProtKB-SubCell"/>
</dbReference>
<evidence type="ECO:0000256" key="4">
    <source>
        <dbReference type="ARBA" id="ARBA00012438"/>
    </source>
</evidence>
<evidence type="ECO:0000256" key="2">
    <source>
        <dbReference type="ARBA" id="ARBA00004236"/>
    </source>
</evidence>
<gene>
    <name evidence="15" type="ORF">G3569_02310</name>
</gene>
<keyword evidence="13" id="KW-1133">Transmembrane helix</keyword>
<dbReference type="AlphaFoldDB" id="A0A6M1T7S2"/>
<proteinExistence type="predicted"/>
<dbReference type="GO" id="GO:0016036">
    <property type="term" value="P:cellular response to phosphate starvation"/>
    <property type="evidence" value="ECO:0007669"/>
    <property type="project" value="TreeGrafter"/>
</dbReference>
<organism evidence="15 16">
    <name type="scientific">Fodinibius halophilus</name>
    <dbReference type="NCBI Taxonomy" id="1736908"/>
    <lineage>
        <taxon>Bacteria</taxon>
        <taxon>Pseudomonadati</taxon>
        <taxon>Balneolota</taxon>
        <taxon>Balneolia</taxon>
        <taxon>Balneolales</taxon>
        <taxon>Balneolaceae</taxon>
        <taxon>Fodinibius</taxon>
    </lineage>
</organism>
<dbReference type="InterPro" id="IPR050351">
    <property type="entry name" value="BphY/WalK/GraS-like"/>
</dbReference>
<dbReference type="GO" id="GO:0004721">
    <property type="term" value="F:phosphoprotein phosphatase activity"/>
    <property type="evidence" value="ECO:0007669"/>
    <property type="project" value="TreeGrafter"/>
</dbReference>
<evidence type="ECO:0000259" key="14">
    <source>
        <dbReference type="PROSITE" id="PS50109"/>
    </source>
</evidence>
<keyword evidence="10" id="KW-0067">ATP-binding</keyword>
<dbReference type="EMBL" id="JAALLS010000002">
    <property type="protein sequence ID" value="NGP87174.1"/>
    <property type="molecule type" value="Genomic_DNA"/>
</dbReference>
<dbReference type="InterPro" id="IPR036097">
    <property type="entry name" value="HisK_dim/P_sf"/>
</dbReference>
<evidence type="ECO:0000256" key="6">
    <source>
        <dbReference type="ARBA" id="ARBA00022553"/>
    </source>
</evidence>
<comment type="caution">
    <text evidence="15">The sequence shown here is derived from an EMBL/GenBank/DDBJ whole genome shotgun (WGS) entry which is preliminary data.</text>
</comment>
<dbReference type="InterPro" id="IPR036890">
    <property type="entry name" value="HATPase_C_sf"/>
</dbReference>
<feature type="transmembrane region" description="Helical" evidence="13">
    <location>
        <begin position="42"/>
        <end position="62"/>
    </location>
</feature>
<dbReference type="InterPro" id="IPR003594">
    <property type="entry name" value="HATPase_dom"/>
</dbReference>
<sequence length="365" mass="41582">MKRNPFKKSSRLAFRGGLFSSLILGTLTAAGCLLLSNMWWGYSLLTGGALAIICCTTVYLVIYRLQFSRLETLNEINRNIARKRFRDYEDLRTGGHDELDYLIKQSIRASKTVEREIQRLNRIENYRKEFIGDISHELKTPIFAIQGFIETLLNGAIEDDNVNRKFLKKAMRNVNRLTFLTKDLMEISKLETGELKSEIQDIYLRDVILDVVESLQYKANKEEIKLQVEEIPKNLLVTADHNQIKQVLINLVENAIKYNKPDGSVTVGVKPYSQDESRVLVYVEDTGIGINQQYIDRVTERFFRVDKSRSRGKGGTGLGLAIVKHIMEAHDEEFFIESTPNVGSTFSFTLTKVDNSGPAATSPKE</sequence>
<dbReference type="InterPro" id="IPR005467">
    <property type="entry name" value="His_kinase_dom"/>
</dbReference>
<keyword evidence="13" id="KW-0812">Transmembrane</keyword>
<dbReference type="SMART" id="SM00388">
    <property type="entry name" value="HisKA"/>
    <property type="match status" value="1"/>
</dbReference>
<evidence type="ECO:0000256" key="3">
    <source>
        <dbReference type="ARBA" id="ARBA00004314"/>
    </source>
</evidence>
<dbReference type="Gene3D" id="3.30.565.10">
    <property type="entry name" value="Histidine kinase-like ATPase, C-terminal domain"/>
    <property type="match status" value="1"/>
</dbReference>
<evidence type="ECO:0000256" key="5">
    <source>
        <dbReference type="ARBA" id="ARBA00022475"/>
    </source>
</evidence>
<dbReference type="InterPro" id="IPR004358">
    <property type="entry name" value="Sig_transdc_His_kin-like_C"/>
</dbReference>
<evidence type="ECO:0000256" key="12">
    <source>
        <dbReference type="ARBA" id="ARBA00023136"/>
    </source>
</evidence>
<comment type="subcellular location">
    <subcellularLocation>
        <location evidence="2">Cell membrane</location>
    </subcellularLocation>
    <subcellularLocation>
        <location evidence="3">Membrane raft</location>
        <topology evidence="3">Multi-pass membrane protein</topology>
    </subcellularLocation>
</comment>
<evidence type="ECO:0000256" key="13">
    <source>
        <dbReference type="SAM" id="Phobius"/>
    </source>
</evidence>
<comment type="catalytic activity">
    <reaction evidence="1">
        <text>ATP + protein L-histidine = ADP + protein N-phospho-L-histidine.</text>
        <dbReference type="EC" id="2.7.13.3"/>
    </reaction>
</comment>
<dbReference type="SUPFAM" id="SSF55874">
    <property type="entry name" value="ATPase domain of HSP90 chaperone/DNA topoisomerase II/histidine kinase"/>
    <property type="match status" value="1"/>
</dbReference>
<dbReference type="GO" id="GO:0005524">
    <property type="term" value="F:ATP binding"/>
    <property type="evidence" value="ECO:0007669"/>
    <property type="project" value="UniProtKB-KW"/>
</dbReference>
<dbReference type="Proteomes" id="UP000479132">
    <property type="component" value="Unassembled WGS sequence"/>
</dbReference>